<organism evidence="4 5">
    <name type="scientific">Urochloa decumbens</name>
    <dbReference type="NCBI Taxonomy" id="240449"/>
    <lineage>
        <taxon>Eukaryota</taxon>
        <taxon>Viridiplantae</taxon>
        <taxon>Streptophyta</taxon>
        <taxon>Embryophyta</taxon>
        <taxon>Tracheophyta</taxon>
        <taxon>Spermatophyta</taxon>
        <taxon>Magnoliopsida</taxon>
        <taxon>Liliopsida</taxon>
        <taxon>Poales</taxon>
        <taxon>Poaceae</taxon>
        <taxon>PACMAD clade</taxon>
        <taxon>Panicoideae</taxon>
        <taxon>Panicodae</taxon>
        <taxon>Paniceae</taxon>
        <taxon>Melinidinae</taxon>
        <taxon>Urochloa</taxon>
    </lineage>
</organism>
<accession>A0ABC9CHL6</accession>
<proteinExistence type="inferred from homology"/>
<dbReference type="PRINTS" id="PR00292">
    <property type="entry name" value="POTATOINHBTR"/>
</dbReference>
<dbReference type="InterPro" id="IPR036354">
    <property type="entry name" value="Prot_inh_pot1_sf"/>
</dbReference>
<dbReference type="InterPro" id="IPR000864">
    <property type="entry name" value="Prot_inh_pot1"/>
</dbReference>
<dbReference type="Proteomes" id="UP001497457">
    <property type="component" value="Chromosome 29rd"/>
</dbReference>
<dbReference type="PANTHER" id="PTHR33091:SF108">
    <property type="entry name" value="OS01G0615050 PROTEIN"/>
    <property type="match status" value="1"/>
</dbReference>
<comment type="similarity">
    <text evidence="1">Belongs to the protease inhibitor I13 (potato type I serine protease inhibitor) family.</text>
</comment>
<dbReference type="Gene3D" id="3.30.10.10">
    <property type="entry name" value="Trypsin Inhibitor V, subunit A"/>
    <property type="match status" value="1"/>
</dbReference>
<keyword evidence="3" id="KW-0722">Serine protease inhibitor</keyword>
<evidence type="ECO:0000313" key="4">
    <source>
        <dbReference type="EMBL" id="CAL5018299.1"/>
    </source>
</evidence>
<reference evidence="4" key="1">
    <citation type="submission" date="2024-10" db="EMBL/GenBank/DDBJ databases">
        <authorList>
            <person name="Ryan C."/>
        </authorList>
    </citation>
    <scope>NUCLEOTIDE SEQUENCE [LARGE SCALE GENOMIC DNA]</scope>
</reference>
<keyword evidence="2" id="KW-0646">Protease inhibitor</keyword>
<dbReference type="EMBL" id="OZ075139">
    <property type="protein sequence ID" value="CAL5018299.1"/>
    <property type="molecule type" value="Genomic_DNA"/>
</dbReference>
<dbReference type="SUPFAM" id="SSF54654">
    <property type="entry name" value="CI-2 family of serine protease inhibitors"/>
    <property type="match status" value="1"/>
</dbReference>
<evidence type="ECO:0000313" key="5">
    <source>
        <dbReference type="Proteomes" id="UP001497457"/>
    </source>
</evidence>
<dbReference type="GO" id="GO:0004867">
    <property type="term" value="F:serine-type endopeptidase inhibitor activity"/>
    <property type="evidence" value="ECO:0007669"/>
    <property type="project" value="UniProtKB-KW"/>
</dbReference>
<dbReference type="AlphaFoldDB" id="A0ABC9CHL6"/>
<dbReference type="PANTHER" id="PTHR33091">
    <property type="entry name" value="PROTEIN, PUTATIVE, EXPRESSED-RELATED"/>
    <property type="match status" value="1"/>
</dbReference>
<sequence>MADEGGACEYPKTEWPELVGWKIKEAKEKIKADRPDLKLEVVTVGTSVTEEFNFKRVRLWVDTVAEVPKIT</sequence>
<evidence type="ECO:0000256" key="3">
    <source>
        <dbReference type="ARBA" id="ARBA00022900"/>
    </source>
</evidence>
<name>A0ABC9CHL6_9POAL</name>
<dbReference type="Pfam" id="PF00280">
    <property type="entry name" value="potato_inhibit"/>
    <property type="match status" value="1"/>
</dbReference>
<protein>
    <submittedName>
        <fullName evidence="4">Uncharacterized protein</fullName>
    </submittedName>
</protein>
<evidence type="ECO:0000256" key="1">
    <source>
        <dbReference type="ARBA" id="ARBA00008210"/>
    </source>
</evidence>
<keyword evidence="5" id="KW-1185">Reference proteome</keyword>
<evidence type="ECO:0000256" key="2">
    <source>
        <dbReference type="ARBA" id="ARBA00022690"/>
    </source>
</evidence>
<gene>
    <name evidence="4" type="ORF">URODEC1_LOCUS74167</name>
</gene>